<dbReference type="PANTHER" id="PTHR12526">
    <property type="entry name" value="GLYCOSYLTRANSFERASE"/>
    <property type="match status" value="1"/>
</dbReference>
<dbReference type="AlphaFoldDB" id="A0A3B1DIT9"/>
<dbReference type="PANTHER" id="PTHR12526:SF630">
    <property type="entry name" value="GLYCOSYLTRANSFERASE"/>
    <property type="match status" value="1"/>
</dbReference>
<reference evidence="3" key="1">
    <citation type="submission" date="2018-06" db="EMBL/GenBank/DDBJ databases">
        <authorList>
            <person name="Zhirakovskaya E."/>
        </authorList>
    </citation>
    <scope>NUCLEOTIDE SEQUENCE</scope>
</reference>
<sequence length="361" mass="40742">MKILQVVLSLKCGGLEKLVIHLSEKLKERGHYVEIVCLGQKGELGEEAERKGIFVTSLNKNDGVDLKLLWRLKKIIKEKEIDLLHTHNMSPLIYGSLVARWVGIKMVNTRHGRASHKTYRFIWNLTSRVVAISDDARTELLQHNFIEENKVKVIYNAINLSDFEFIKNIQFKTQVWHDFGLQSDSLLIGIVARLSIEKDHKTLIKAFQRIAESSMDVKLLIIGDGQLKENLKSLVKKLNIENKVKFLGFRKDIPELINILDLFVLSSTMEGVSLTLLEAMAAGKPVIATNVGGNPEVVVDGDTGLLVPSGDPKKMAEAIIKILSDKELAAQMGNAGRKRVEKFFSLEKMVDKYEKIYQEVI</sequence>
<organism evidence="3">
    <name type="scientific">hydrothermal vent metagenome</name>
    <dbReference type="NCBI Taxonomy" id="652676"/>
    <lineage>
        <taxon>unclassified sequences</taxon>
        <taxon>metagenomes</taxon>
        <taxon>ecological metagenomes</taxon>
    </lineage>
</organism>
<proteinExistence type="predicted"/>
<dbReference type="InterPro" id="IPR001296">
    <property type="entry name" value="Glyco_trans_1"/>
</dbReference>
<accession>A0A3B1DIT9</accession>
<dbReference type="SUPFAM" id="SSF53756">
    <property type="entry name" value="UDP-Glycosyltransferase/glycogen phosphorylase"/>
    <property type="match status" value="1"/>
</dbReference>
<dbReference type="InterPro" id="IPR047691">
    <property type="entry name" value="PelF-like"/>
</dbReference>
<dbReference type="Pfam" id="PF13439">
    <property type="entry name" value="Glyco_transf_4"/>
    <property type="match status" value="1"/>
</dbReference>
<dbReference type="GO" id="GO:0016757">
    <property type="term" value="F:glycosyltransferase activity"/>
    <property type="evidence" value="ECO:0007669"/>
    <property type="project" value="InterPro"/>
</dbReference>
<dbReference type="EMBL" id="UOGJ01000011">
    <property type="protein sequence ID" value="VAX34860.1"/>
    <property type="molecule type" value="Genomic_DNA"/>
</dbReference>
<dbReference type="InterPro" id="IPR028098">
    <property type="entry name" value="Glyco_trans_4-like_N"/>
</dbReference>
<dbReference type="NCBIfam" id="NF038011">
    <property type="entry name" value="PelF"/>
    <property type="match status" value="1"/>
</dbReference>
<evidence type="ECO:0000259" key="1">
    <source>
        <dbReference type="Pfam" id="PF00534"/>
    </source>
</evidence>
<dbReference type="Gene3D" id="3.40.50.2000">
    <property type="entry name" value="Glycogen Phosphorylase B"/>
    <property type="match status" value="2"/>
</dbReference>
<gene>
    <name evidence="3" type="ORF">MNBD_UNCLBAC01-1102</name>
</gene>
<name>A0A3B1DIT9_9ZZZZ</name>
<protein>
    <recommendedName>
        <fullName evidence="4">Glycosyltransferase</fullName>
    </recommendedName>
</protein>
<evidence type="ECO:0000259" key="2">
    <source>
        <dbReference type="Pfam" id="PF13439"/>
    </source>
</evidence>
<dbReference type="Pfam" id="PF00534">
    <property type="entry name" value="Glycos_transf_1"/>
    <property type="match status" value="1"/>
</dbReference>
<evidence type="ECO:0008006" key="4">
    <source>
        <dbReference type="Google" id="ProtNLM"/>
    </source>
</evidence>
<feature type="domain" description="Glycosyl transferase family 1" evidence="1">
    <location>
        <begin position="180"/>
        <end position="339"/>
    </location>
</feature>
<evidence type="ECO:0000313" key="3">
    <source>
        <dbReference type="EMBL" id="VAX34860.1"/>
    </source>
</evidence>
<feature type="domain" description="Glycosyltransferase subfamily 4-like N-terminal" evidence="2">
    <location>
        <begin position="13"/>
        <end position="161"/>
    </location>
</feature>